<keyword evidence="2" id="KW-1185">Reference proteome</keyword>
<comment type="caution">
    <text evidence="1">The sequence shown here is derived from an EMBL/GenBank/DDBJ whole genome shotgun (WGS) entry which is preliminary data.</text>
</comment>
<name>A0AAD7KGK5_9AGAR</name>
<sequence>MEWVHLRQAEGRELEEVVVWQCPPASEFEGSQGLGGTYELARCGTPRFEHFSNNPKTTLQQPGCCEQGGLLNRIIQSCTSQNELNLHQIAVKCARRFKAVKTWKKVLVFFELGRVKWVQVTGTNLSDDYPALIFLTVDTVTVMPLSELSPDDHLRTASDAEVRGKIQIGITAFNLGLRVYKKYLGLGPLLAHGKFPINLLIIKSQPRAETRNTLQIFFFKKQLHWPGWSFSHETSGFFPFCVALTGSTISLRDNFSEVRLKGPQKEPTKAYHECELPAGQYEYTRGKTLPVALIRRYLHDFRAIIPLYNINEVLTDLSMAFFFSMCLWKARSPSVGILNAPHYLRMIQSFPFGINFRLLTPGKLYLDV</sequence>
<dbReference type="EMBL" id="JARJLG010000001">
    <property type="protein sequence ID" value="KAJ7785153.1"/>
    <property type="molecule type" value="Genomic_DNA"/>
</dbReference>
<evidence type="ECO:0000313" key="2">
    <source>
        <dbReference type="Proteomes" id="UP001215280"/>
    </source>
</evidence>
<proteinExistence type="predicted"/>
<gene>
    <name evidence="1" type="ORF">DFH07DRAFT_975648</name>
</gene>
<organism evidence="1 2">
    <name type="scientific">Mycena maculata</name>
    <dbReference type="NCBI Taxonomy" id="230809"/>
    <lineage>
        <taxon>Eukaryota</taxon>
        <taxon>Fungi</taxon>
        <taxon>Dikarya</taxon>
        <taxon>Basidiomycota</taxon>
        <taxon>Agaricomycotina</taxon>
        <taxon>Agaricomycetes</taxon>
        <taxon>Agaricomycetidae</taxon>
        <taxon>Agaricales</taxon>
        <taxon>Marasmiineae</taxon>
        <taxon>Mycenaceae</taxon>
        <taxon>Mycena</taxon>
    </lineage>
</organism>
<dbReference type="AlphaFoldDB" id="A0AAD7KGK5"/>
<protein>
    <submittedName>
        <fullName evidence="1">Uncharacterized protein</fullName>
    </submittedName>
</protein>
<accession>A0AAD7KGK5</accession>
<reference evidence="1" key="1">
    <citation type="submission" date="2023-03" db="EMBL/GenBank/DDBJ databases">
        <title>Massive genome expansion in bonnet fungi (Mycena s.s.) driven by repeated elements and novel gene families across ecological guilds.</title>
        <authorList>
            <consortium name="Lawrence Berkeley National Laboratory"/>
            <person name="Harder C.B."/>
            <person name="Miyauchi S."/>
            <person name="Viragh M."/>
            <person name="Kuo A."/>
            <person name="Thoen E."/>
            <person name="Andreopoulos B."/>
            <person name="Lu D."/>
            <person name="Skrede I."/>
            <person name="Drula E."/>
            <person name="Henrissat B."/>
            <person name="Morin E."/>
            <person name="Kohler A."/>
            <person name="Barry K."/>
            <person name="LaButti K."/>
            <person name="Morin E."/>
            <person name="Salamov A."/>
            <person name="Lipzen A."/>
            <person name="Mereny Z."/>
            <person name="Hegedus B."/>
            <person name="Baldrian P."/>
            <person name="Stursova M."/>
            <person name="Weitz H."/>
            <person name="Taylor A."/>
            <person name="Grigoriev I.V."/>
            <person name="Nagy L.G."/>
            <person name="Martin F."/>
            <person name="Kauserud H."/>
        </authorList>
    </citation>
    <scope>NUCLEOTIDE SEQUENCE</scope>
    <source>
        <strain evidence="1">CBHHK188m</strain>
    </source>
</reference>
<dbReference type="Proteomes" id="UP001215280">
    <property type="component" value="Unassembled WGS sequence"/>
</dbReference>
<evidence type="ECO:0000313" key="1">
    <source>
        <dbReference type="EMBL" id="KAJ7785153.1"/>
    </source>
</evidence>